<organism evidence="4 5">
    <name type="scientific">Schizothecium vesticola</name>
    <dbReference type="NCBI Taxonomy" id="314040"/>
    <lineage>
        <taxon>Eukaryota</taxon>
        <taxon>Fungi</taxon>
        <taxon>Dikarya</taxon>
        <taxon>Ascomycota</taxon>
        <taxon>Pezizomycotina</taxon>
        <taxon>Sordariomycetes</taxon>
        <taxon>Sordariomycetidae</taxon>
        <taxon>Sordariales</taxon>
        <taxon>Schizotheciaceae</taxon>
        <taxon>Schizothecium</taxon>
    </lineage>
</organism>
<keyword evidence="5" id="KW-1185">Reference proteome</keyword>
<dbReference type="AlphaFoldDB" id="A0AA40F9P1"/>
<proteinExistence type="predicted"/>
<evidence type="ECO:0000313" key="4">
    <source>
        <dbReference type="EMBL" id="KAK0753792.1"/>
    </source>
</evidence>
<feature type="region of interest" description="Disordered" evidence="2">
    <location>
        <begin position="329"/>
        <end position="348"/>
    </location>
</feature>
<dbReference type="SMART" id="SM00066">
    <property type="entry name" value="GAL4"/>
    <property type="match status" value="1"/>
</dbReference>
<protein>
    <recommendedName>
        <fullName evidence="3">Zn(2)-C6 fungal-type domain-containing protein</fullName>
    </recommendedName>
</protein>
<dbReference type="InterPro" id="IPR001138">
    <property type="entry name" value="Zn2Cys6_DnaBD"/>
</dbReference>
<dbReference type="PANTHER" id="PTHR38111">
    <property type="entry name" value="ZN(2)-C6 FUNGAL-TYPE DOMAIN-CONTAINING PROTEIN-RELATED"/>
    <property type="match status" value="1"/>
</dbReference>
<dbReference type="GO" id="GO:0000981">
    <property type="term" value="F:DNA-binding transcription factor activity, RNA polymerase II-specific"/>
    <property type="evidence" value="ECO:0007669"/>
    <property type="project" value="InterPro"/>
</dbReference>
<dbReference type="InterPro" id="IPR021858">
    <property type="entry name" value="Fun_TF"/>
</dbReference>
<dbReference type="SUPFAM" id="SSF57701">
    <property type="entry name" value="Zn2/Cys6 DNA-binding domain"/>
    <property type="match status" value="1"/>
</dbReference>
<evidence type="ECO:0000259" key="3">
    <source>
        <dbReference type="PROSITE" id="PS50048"/>
    </source>
</evidence>
<dbReference type="InterPro" id="IPR036864">
    <property type="entry name" value="Zn2-C6_fun-type_DNA-bd_sf"/>
</dbReference>
<dbReference type="EMBL" id="JAUKUD010000001">
    <property type="protein sequence ID" value="KAK0753792.1"/>
    <property type="molecule type" value="Genomic_DNA"/>
</dbReference>
<dbReference type="Pfam" id="PF00172">
    <property type="entry name" value="Zn_clus"/>
    <property type="match status" value="1"/>
</dbReference>
<accession>A0AA40F9P1</accession>
<dbReference type="InterPro" id="IPR053178">
    <property type="entry name" value="Osmoadaptation_assoc"/>
</dbReference>
<evidence type="ECO:0000313" key="5">
    <source>
        <dbReference type="Proteomes" id="UP001172155"/>
    </source>
</evidence>
<dbReference type="Gene3D" id="4.10.240.10">
    <property type="entry name" value="Zn(2)-C6 fungal-type DNA-binding domain"/>
    <property type="match status" value="1"/>
</dbReference>
<reference evidence="4" key="1">
    <citation type="submission" date="2023-06" db="EMBL/GenBank/DDBJ databases">
        <title>Genome-scale phylogeny and comparative genomics of the fungal order Sordariales.</title>
        <authorList>
            <consortium name="Lawrence Berkeley National Laboratory"/>
            <person name="Hensen N."/>
            <person name="Bonometti L."/>
            <person name="Westerberg I."/>
            <person name="Brannstrom I.O."/>
            <person name="Guillou S."/>
            <person name="Cros-Aarteil S."/>
            <person name="Calhoun S."/>
            <person name="Haridas S."/>
            <person name="Kuo A."/>
            <person name="Mondo S."/>
            <person name="Pangilinan J."/>
            <person name="Riley R."/>
            <person name="LaButti K."/>
            <person name="Andreopoulos B."/>
            <person name="Lipzen A."/>
            <person name="Chen C."/>
            <person name="Yanf M."/>
            <person name="Daum C."/>
            <person name="Ng V."/>
            <person name="Clum A."/>
            <person name="Steindorff A."/>
            <person name="Ohm R."/>
            <person name="Martin F."/>
            <person name="Silar P."/>
            <person name="Natvig D."/>
            <person name="Lalanne C."/>
            <person name="Gautier V."/>
            <person name="Ament-velasquez S.L."/>
            <person name="Kruys A."/>
            <person name="Hutchinson M.I."/>
            <person name="Powell A.J."/>
            <person name="Barry K."/>
            <person name="Miller A.N."/>
            <person name="Grigoriev I.V."/>
            <person name="Debuchy R."/>
            <person name="Gladieux P."/>
            <person name="Thoren M.H."/>
            <person name="Johannesson H."/>
        </authorList>
    </citation>
    <scope>NUCLEOTIDE SEQUENCE</scope>
    <source>
        <strain evidence="4">SMH3187-1</strain>
    </source>
</reference>
<feature type="domain" description="Zn(2)-C6 fungal-type" evidence="3">
    <location>
        <begin position="10"/>
        <end position="38"/>
    </location>
</feature>
<dbReference type="PROSITE" id="PS50048">
    <property type="entry name" value="ZN2_CY6_FUNGAL_2"/>
    <property type="match status" value="1"/>
</dbReference>
<dbReference type="CDD" id="cd00067">
    <property type="entry name" value="GAL4"/>
    <property type="match status" value="1"/>
</dbReference>
<evidence type="ECO:0000256" key="1">
    <source>
        <dbReference type="ARBA" id="ARBA00023242"/>
    </source>
</evidence>
<dbReference type="PROSITE" id="PS00463">
    <property type="entry name" value="ZN2_CY6_FUNGAL_1"/>
    <property type="match status" value="1"/>
</dbReference>
<gene>
    <name evidence="4" type="ORF">B0T18DRAFT_337614</name>
</gene>
<dbReference type="PANTHER" id="PTHR38111:SF2">
    <property type="entry name" value="FINGER DOMAIN PROTEIN, PUTATIVE (AFU_ORTHOLOGUE AFUA_1G01560)-RELATED"/>
    <property type="match status" value="1"/>
</dbReference>
<dbReference type="Proteomes" id="UP001172155">
    <property type="component" value="Unassembled WGS sequence"/>
</dbReference>
<feature type="compositionally biased region" description="Basic and acidic residues" evidence="2">
    <location>
        <begin position="337"/>
        <end position="348"/>
    </location>
</feature>
<keyword evidence="1" id="KW-0539">Nucleus</keyword>
<dbReference type="GO" id="GO:0008270">
    <property type="term" value="F:zinc ion binding"/>
    <property type="evidence" value="ECO:0007669"/>
    <property type="project" value="InterPro"/>
</dbReference>
<sequence length="486" mass="54270">MVNIGGRSRGCLTCRKRRVKCDESRPICRTCQRLNLECDGPRGIAFVHQTPAGPGTTQGRAALSEEAPVLLSASPRIVDFDVYICYTQSHLLRGGLIVSAITDTKAADLVPLGTAVASRQVSHQAIMSLATTLFGVQHRQADITRQGYAMHGVALRQLNQMLSDGTRHARDEVIMAVAALAISESLVPTGPDNYLTHMMGLEKLIDLQDPVSFWTTKSAGFCKGIRFMILLASLKLGKPSILARPDWKKAMRTNASYEELEEQDLFDVLADCSVLLAQRDAMLSARDANPIKTREQRDETERRARCLLLHLRQWRQRWDNNVKNSVTDTLASPSGIEESHSTHNKDPKEPLITVATIPNLPAAMILMLYNLARMYVLESLAPLPLEESTTRDVSLQSETAQGYHADERIAAREACRCIQYYLDVRRRLDASASPIVHWAVAAAWTRLRRDDSVEGAWMRDLLNSRGRQVVAEGLWTTYKWINSLPE</sequence>
<comment type="caution">
    <text evidence="4">The sequence shown here is derived from an EMBL/GenBank/DDBJ whole genome shotgun (WGS) entry which is preliminary data.</text>
</comment>
<dbReference type="Pfam" id="PF11951">
    <property type="entry name" value="Fungal_trans_2"/>
    <property type="match status" value="1"/>
</dbReference>
<name>A0AA40F9P1_9PEZI</name>
<evidence type="ECO:0000256" key="2">
    <source>
        <dbReference type="SAM" id="MobiDB-lite"/>
    </source>
</evidence>